<feature type="transmembrane region" description="Helical" evidence="1">
    <location>
        <begin position="371"/>
        <end position="392"/>
    </location>
</feature>
<evidence type="ECO:0000313" key="3">
    <source>
        <dbReference type="Proteomes" id="UP000652761"/>
    </source>
</evidence>
<dbReference type="AlphaFoldDB" id="A0A843TBF0"/>
<dbReference type="EMBL" id="NMUH01000003">
    <property type="protein sequence ID" value="MQL67901.1"/>
    <property type="molecule type" value="Genomic_DNA"/>
</dbReference>
<reference evidence="2" key="1">
    <citation type="submission" date="2017-07" db="EMBL/GenBank/DDBJ databases">
        <title>Taro Niue Genome Assembly and Annotation.</title>
        <authorList>
            <person name="Atibalentja N."/>
            <person name="Keating K."/>
            <person name="Fields C.J."/>
        </authorList>
    </citation>
    <scope>NUCLEOTIDE SEQUENCE</scope>
    <source>
        <strain evidence="2">Niue_2</strain>
        <tissue evidence="2">Leaf</tissue>
    </source>
</reference>
<keyword evidence="1" id="KW-1133">Transmembrane helix</keyword>
<proteinExistence type="predicted"/>
<feature type="transmembrane region" description="Helical" evidence="1">
    <location>
        <begin position="532"/>
        <end position="553"/>
    </location>
</feature>
<comment type="caution">
    <text evidence="2">The sequence shown here is derived from an EMBL/GenBank/DDBJ whole genome shotgun (WGS) entry which is preliminary data.</text>
</comment>
<keyword evidence="3" id="KW-1185">Reference proteome</keyword>
<dbReference type="Proteomes" id="UP000652761">
    <property type="component" value="Unassembled WGS sequence"/>
</dbReference>
<accession>A0A843TBF0</accession>
<sequence>MKAIYRHLLVVLHYLGSGSVNPVDRWVLVVDRLKALAGYPFPLSLLFFPFPSSPTLGRLPSGDPSMEQLASSFGAEKRRHGARRRWPCVVKTLRCSCCCAVCVASVATQRVRALATRLAPDSLAVVFLVWRTLAGKSKCYVCHVGSLVERCDTCLWLLSAWCWLVVSSGEALPESFSVGYGRSFLEPFAVVQNGALVVLVEVLPGPACVASAVLLATVFSLMDAGGLLHFLASYVLAQMVVWMHIVATFWWSHLPLSCFLFELVAPLMLSFPCGTVGRWTCVNVALLCTGLHAWLARVSVALVESPLRWDLYRLGPLVQMRVLHLERFLMLRVFVPQGLGPAWPIVPFQACGFTGDRVGCRLDDPNSEVGVLSSTSAVVLVSVCLCVALVSLEADGAVSYRMVTVRPIGLPVLDHVVSRRCEVSGFGLTSDIFHASFAVYHAVECALVGYPFPLSLLFFPFPSSPALGRLPSGDPSMVQLVSSCGAASWSEEEVVVVGSPRLRIPLVCLSADVAMARRVATSEEASAYRDKVVVVPFLVAMDLLVGNMAAYLLTFSDQSWPMALLGVCACLVLELAADLRRTVELRGKRWCAEGYFLCVPDNVGFFRSRGCGPTSVGGHGVALFSSAAL</sequence>
<protein>
    <submittedName>
        <fullName evidence="2">Uncharacterized protein</fullName>
    </submittedName>
</protein>
<feature type="transmembrane region" description="Helical" evidence="1">
    <location>
        <begin position="251"/>
        <end position="269"/>
    </location>
</feature>
<keyword evidence="1" id="KW-0472">Membrane</keyword>
<organism evidence="2 3">
    <name type="scientific">Colocasia esculenta</name>
    <name type="common">Wild taro</name>
    <name type="synonym">Arum esculentum</name>
    <dbReference type="NCBI Taxonomy" id="4460"/>
    <lineage>
        <taxon>Eukaryota</taxon>
        <taxon>Viridiplantae</taxon>
        <taxon>Streptophyta</taxon>
        <taxon>Embryophyta</taxon>
        <taxon>Tracheophyta</taxon>
        <taxon>Spermatophyta</taxon>
        <taxon>Magnoliopsida</taxon>
        <taxon>Liliopsida</taxon>
        <taxon>Araceae</taxon>
        <taxon>Aroideae</taxon>
        <taxon>Colocasieae</taxon>
        <taxon>Colocasia</taxon>
    </lineage>
</organism>
<gene>
    <name evidence="2" type="ORF">Taro_000153</name>
</gene>
<feature type="transmembrane region" description="Helical" evidence="1">
    <location>
        <begin position="559"/>
        <end position="579"/>
    </location>
</feature>
<keyword evidence="1" id="KW-0812">Transmembrane</keyword>
<evidence type="ECO:0000313" key="2">
    <source>
        <dbReference type="EMBL" id="MQL67901.1"/>
    </source>
</evidence>
<feature type="transmembrane region" description="Helical" evidence="1">
    <location>
        <begin position="195"/>
        <end position="219"/>
    </location>
</feature>
<feature type="transmembrane region" description="Helical" evidence="1">
    <location>
        <begin position="226"/>
        <end position="245"/>
    </location>
</feature>
<name>A0A843TBF0_COLES</name>
<evidence type="ECO:0000256" key="1">
    <source>
        <dbReference type="SAM" id="Phobius"/>
    </source>
</evidence>